<dbReference type="AlphaFoldDB" id="A0A0H5QDX7"/>
<reference evidence="2" key="2">
    <citation type="submission" date="2015-07" db="EMBL/GenBank/DDBJ databases">
        <title>Plasmids, circular viruses and viroids from rat gut.</title>
        <authorList>
            <person name="Jorgensen T.J."/>
            <person name="Hansen M.A."/>
            <person name="Xu Z."/>
            <person name="Tabak M.A."/>
            <person name="Sorensen S.J."/>
            <person name="Hansen L.H."/>
        </authorList>
    </citation>
    <scope>NUCLEOTIDE SEQUENCE</scope>
    <source>
        <strain evidence="2">RGRH0229</strain>
    </source>
</reference>
<protein>
    <recommendedName>
        <fullName evidence="1">HTH cro/C1-type domain-containing protein</fullName>
    </recommendedName>
</protein>
<sequence>MVTTYRYVNWVFNTVGWIDAVASSCDEHGVKFVAEIMECNESTVTNWKNGKMHAAFPYPHLTNLLKFCNTFNYDVRDFFQLEEV</sequence>
<dbReference type="InterPro" id="IPR001387">
    <property type="entry name" value="Cro/C1-type_HTH"/>
</dbReference>
<name>A0A0H5QDX7_9ZZZZ</name>
<accession>A0A0H5QDX7</accession>
<organism evidence="2">
    <name type="scientific">uncultured prokaryote</name>
    <dbReference type="NCBI Taxonomy" id="198431"/>
    <lineage>
        <taxon>unclassified sequences</taxon>
        <taxon>environmental samples</taxon>
    </lineage>
</organism>
<reference evidence="2" key="1">
    <citation type="submission" date="2015-06" db="EMBL/GenBank/DDBJ databases">
        <authorList>
            <person name="Joergensen T."/>
        </authorList>
    </citation>
    <scope>NUCLEOTIDE SEQUENCE</scope>
    <source>
        <strain evidence="2">RGRH0229</strain>
    </source>
</reference>
<proteinExistence type="predicted"/>
<evidence type="ECO:0000313" key="2">
    <source>
        <dbReference type="EMBL" id="CRY94302.1"/>
    </source>
</evidence>
<dbReference type="EMBL" id="LN852902">
    <property type="protein sequence ID" value="CRY94302.1"/>
    <property type="molecule type" value="Genomic_DNA"/>
</dbReference>
<evidence type="ECO:0000259" key="1">
    <source>
        <dbReference type="Pfam" id="PF13443"/>
    </source>
</evidence>
<feature type="domain" description="HTH cro/C1-type" evidence="1">
    <location>
        <begin position="31"/>
        <end position="82"/>
    </location>
</feature>
<dbReference type="Pfam" id="PF13443">
    <property type="entry name" value="HTH_26"/>
    <property type="match status" value="1"/>
</dbReference>